<organism evidence="1 2">
    <name type="scientific">Portunus trituberculatus</name>
    <name type="common">Swimming crab</name>
    <name type="synonym">Neptunus trituberculatus</name>
    <dbReference type="NCBI Taxonomy" id="210409"/>
    <lineage>
        <taxon>Eukaryota</taxon>
        <taxon>Metazoa</taxon>
        <taxon>Ecdysozoa</taxon>
        <taxon>Arthropoda</taxon>
        <taxon>Crustacea</taxon>
        <taxon>Multicrustacea</taxon>
        <taxon>Malacostraca</taxon>
        <taxon>Eumalacostraca</taxon>
        <taxon>Eucarida</taxon>
        <taxon>Decapoda</taxon>
        <taxon>Pleocyemata</taxon>
        <taxon>Brachyura</taxon>
        <taxon>Eubrachyura</taxon>
        <taxon>Portunoidea</taxon>
        <taxon>Portunidae</taxon>
        <taxon>Portuninae</taxon>
        <taxon>Portunus</taxon>
    </lineage>
</organism>
<gene>
    <name evidence="1" type="ORF">E2C01_089101</name>
</gene>
<name>A0A5B7JHV3_PORTR</name>
<keyword evidence="2" id="KW-1185">Reference proteome</keyword>
<accession>A0A5B7JHV3</accession>
<evidence type="ECO:0000313" key="2">
    <source>
        <dbReference type="Proteomes" id="UP000324222"/>
    </source>
</evidence>
<dbReference type="AlphaFoldDB" id="A0A5B7JHV3"/>
<dbReference type="Proteomes" id="UP000324222">
    <property type="component" value="Unassembled WGS sequence"/>
</dbReference>
<protein>
    <submittedName>
        <fullName evidence="1">Uncharacterized protein</fullName>
    </submittedName>
</protein>
<comment type="caution">
    <text evidence="1">The sequence shown here is derived from an EMBL/GenBank/DDBJ whole genome shotgun (WGS) entry which is preliminary data.</text>
</comment>
<evidence type="ECO:0000313" key="1">
    <source>
        <dbReference type="EMBL" id="MPC93953.1"/>
    </source>
</evidence>
<reference evidence="1 2" key="1">
    <citation type="submission" date="2019-05" db="EMBL/GenBank/DDBJ databases">
        <title>Another draft genome of Portunus trituberculatus and its Hox gene families provides insights of decapod evolution.</title>
        <authorList>
            <person name="Jeong J.-H."/>
            <person name="Song I."/>
            <person name="Kim S."/>
            <person name="Choi T."/>
            <person name="Kim D."/>
            <person name="Ryu S."/>
            <person name="Kim W."/>
        </authorList>
    </citation>
    <scope>NUCLEOTIDE SEQUENCE [LARGE SCALE GENOMIC DNA]</scope>
    <source>
        <tissue evidence="1">Muscle</tissue>
    </source>
</reference>
<proteinExistence type="predicted"/>
<sequence>MQKNVVFLKTVAGLGMCTNIRFTGVTVIPNSTVADARREMTELCI</sequence>
<dbReference type="EMBL" id="VSRR010096731">
    <property type="protein sequence ID" value="MPC93953.1"/>
    <property type="molecule type" value="Genomic_DNA"/>
</dbReference>